<dbReference type="Pfam" id="PF00642">
    <property type="entry name" value="zf-CCCH"/>
    <property type="match status" value="2"/>
</dbReference>
<feature type="domain" description="C3H1-type" evidence="7">
    <location>
        <begin position="99"/>
        <end position="127"/>
    </location>
</feature>
<evidence type="ECO:0000256" key="5">
    <source>
        <dbReference type="PROSITE-ProRule" id="PRU00117"/>
    </source>
</evidence>
<keyword evidence="3 6" id="KW-0863">Zinc-finger</keyword>
<reference evidence="8" key="1">
    <citation type="submission" date="2024-02" db="EMBL/GenBank/DDBJ databases">
        <authorList>
            <consortium name="ELIXIR-Norway"/>
            <consortium name="Elixir Norway"/>
        </authorList>
    </citation>
    <scope>NUCLEOTIDE SEQUENCE</scope>
</reference>
<dbReference type="PANTHER" id="PTHR12547">
    <property type="entry name" value="CCCH ZINC FINGER/TIS11-RELATED"/>
    <property type="match status" value="1"/>
</dbReference>
<sequence length="424" mass="44419">MGSYEPALKKSRLAYLDTGAPGTVNLAAMSNGNHGVALGLHATTAAAALDLQAMSMQINGDQECRRYNSPEGCPYGSSCRFKHGPTDDRDLGQPVSALGSKTKPCTKFFSTSGCPYGEGCHFLHYVPGGIAALPGLMMPMTASAAGTGTCLYSATSGGGGGWGPGLNNLGTEISTGGGPPGSLYACSTAAAAAADPATTSVGSFKTRLCNRFSMPDGCRFGERCHFAHGESDLRPSNGISSLHSNGFEYMVSSAVCVFASAEGYANGAGTLMMTTPVPSALYYGEPTPPGVTATTNFCATSNTKMGIEAVFAGAIIGKAGANVKQISRLTGAKLSIREHETDVNMRNVEMEGTYEQIEHATEMVRQFLQQRAEVTVPQRAAVALSSHNFKTKLCENYTQGTCTFADHCHFAHGVHELRSTNRLR</sequence>
<evidence type="ECO:0000313" key="9">
    <source>
        <dbReference type="Proteomes" id="UP001497512"/>
    </source>
</evidence>
<feature type="zinc finger region" description="C3H1-type" evidence="6">
    <location>
        <begin position="99"/>
        <end position="127"/>
    </location>
</feature>
<evidence type="ECO:0000256" key="6">
    <source>
        <dbReference type="PROSITE-ProRule" id="PRU00723"/>
    </source>
</evidence>
<keyword evidence="4 6" id="KW-0862">Zinc</keyword>
<dbReference type="PROSITE" id="PS50084">
    <property type="entry name" value="KH_TYPE_1"/>
    <property type="match status" value="1"/>
</dbReference>
<dbReference type="Pfam" id="PF14608">
    <property type="entry name" value="zf-CCCH_2"/>
    <property type="match status" value="2"/>
</dbReference>
<dbReference type="InterPro" id="IPR036612">
    <property type="entry name" value="KH_dom_type_1_sf"/>
</dbReference>
<dbReference type="SMART" id="SM00322">
    <property type="entry name" value="KH"/>
    <property type="match status" value="1"/>
</dbReference>
<feature type="domain" description="C3H1-type" evidence="7">
    <location>
        <begin position="58"/>
        <end position="86"/>
    </location>
</feature>
<dbReference type="Gene3D" id="4.10.1000.10">
    <property type="entry name" value="Zinc finger, CCCH-type"/>
    <property type="match status" value="4"/>
</dbReference>
<dbReference type="CDD" id="cd22464">
    <property type="entry name" value="KH-I_AtC3H36_like"/>
    <property type="match status" value="1"/>
</dbReference>
<evidence type="ECO:0000256" key="2">
    <source>
        <dbReference type="ARBA" id="ARBA00022737"/>
    </source>
</evidence>
<organism evidence="8 9">
    <name type="scientific">Sphagnum troendelagicum</name>
    <dbReference type="NCBI Taxonomy" id="128251"/>
    <lineage>
        <taxon>Eukaryota</taxon>
        <taxon>Viridiplantae</taxon>
        <taxon>Streptophyta</taxon>
        <taxon>Embryophyta</taxon>
        <taxon>Bryophyta</taxon>
        <taxon>Sphagnophytina</taxon>
        <taxon>Sphagnopsida</taxon>
        <taxon>Sphagnales</taxon>
        <taxon>Sphagnaceae</taxon>
        <taxon>Sphagnum</taxon>
    </lineage>
</organism>
<feature type="zinc finger region" description="C3H1-type" evidence="6">
    <location>
        <begin position="58"/>
        <end position="86"/>
    </location>
</feature>
<feature type="zinc finger region" description="C3H1-type" evidence="6">
    <location>
        <begin position="203"/>
        <end position="231"/>
    </location>
</feature>
<dbReference type="InterPro" id="IPR000571">
    <property type="entry name" value="Znf_CCCH"/>
</dbReference>
<dbReference type="EMBL" id="OZ019905">
    <property type="protein sequence ID" value="CAK9201920.1"/>
    <property type="molecule type" value="Genomic_DNA"/>
</dbReference>
<dbReference type="PROSITE" id="PS50103">
    <property type="entry name" value="ZF_C3H1"/>
    <property type="match status" value="4"/>
</dbReference>
<keyword evidence="5" id="KW-0694">RNA-binding</keyword>
<dbReference type="InterPro" id="IPR004088">
    <property type="entry name" value="KH_dom_type_1"/>
</dbReference>
<evidence type="ECO:0000313" key="8">
    <source>
        <dbReference type="EMBL" id="CAK9201920.1"/>
    </source>
</evidence>
<feature type="domain" description="C3H1-type" evidence="7">
    <location>
        <begin position="388"/>
        <end position="415"/>
    </location>
</feature>
<accession>A0ABP0TQA4</accession>
<evidence type="ECO:0000256" key="4">
    <source>
        <dbReference type="ARBA" id="ARBA00022833"/>
    </source>
</evidence>
<dbReference type="InterPro" id="IPR036855">
    <property type="entry name" value="Znf_CCCH_sf"/>
</dbReference>
<dbReference type="Pfam" id="PF00013">
    <property type="entry name" value="KH_1"/>
    <property type="match status" value="1"/>
</dbReference>
<evidence type="ECO:0000259" key="7">
    <source>
        <dbReference type="PROSITE" id="PS50103"/>
    </source>
</evidence>
<evidence type="ECO:0000256" key="3">
    <source>
        <dbReference type="ARBA" id="ARBA00022771"/>
    </source>
</evidence>
<name>A0ABP0TQA4_9BRYO</name>
<protein>
    <recommendedName>
        <fullName evidence="7">C3H1-type domain-containing protein</fullName>
    </recommendedName>
</protein>
<feature type="zinc finger region" description="C3H1-type" evidence="6">
    <location>
        <begin position="388"/>
        <end position="415"/>
    </location>
</feature>
<keyword evidence="9" id="KW-1185">Reference proteome</keyword>
<dbReference type="InterPro" id="IPR004087">
    <property type="entry name" value="KH_dom"/>
</dbReference>
<dbReference type="SUPFAM" id="SSF90229">
    <property type="entry name" value="CCCH zinc finger"/>
    <property type="match status" value="4"/>
</dbReference>
<dbReference type="PANTHER" id="PTHR12547:SF18">
    <property type="entry name" value="PROTEIN TIS11"/>
    <property type="match status" value="1"/>
</dbReference>
<evidence type="ECO:0000256" key="1">
    <source>
        <dbReference type="ARBA" id="ARBA00022723"/>
    </source>
</evidence>
<keyword evidence="1 6" id="KW-0479">Metal-binding</keyword>
<dbReference type="SUPFAM" id="SSF54791">
    <property type="entry name" value="Eukaryotic type KH-domain (KH-domain type I)"/>
    <property type="match status" value="1"/>
</dbReference>
<keyword evidence="2" id="KW-0677">Repeat</keyword>
<dbReference type="Gene3D" id="3.30.1370.10">
    <property type="entry name" value="K Homology domain, type 1"/>
    <property type="match status" value="1"/>
</dbReference>
<dbReference type="SMART" id="SM00356">
    <property type="entry name" value="ZnF_C3H1"/>
    <property type="match status" value="4"/>
</dbReference>
<feature type="domain" description="C3H1-type" evidence="7">
    <location>
        <begin position="203"/>
        <end position="231"/>
    </location>
</feature>
<gene>
    <name evidence="8" type="ORF">CSSPTR1EN2_LOCUS6148</name>
</gene>
<dbReference type="InterPro" id="IPR045877">
    <property type="entry name" value="ZFP36-like"/>
</dbReference>
<dbReference type="Proteomes" id="UP001497512">
    <property type="component" value="Chromosome 13"/>
</dbReference>
<proteinExistence type="predicted"/>